<organism evidence="2 3">
    <name type="scientific">Marinigracilibium pacificum</name>
    <dbReference type="NCBI Taxonomy" id="2729599"/>
    <lineage>
        <taxon>Bacteria</taxon>
        <taxon>Pseudomonadati</taxon>
        <taxon>Bacteroidota</taxon>
        <taxon>Cytophagia</taxon>
        <taxon>Cytophagales</taxon>
        <taxon>Flammeovirgaceae</taxon>
        <taxon>Marinigracilibium</taxon>
    </lineage>
</organism>
<accession>A0A848J1X1</accession>
<sequence length="405" mass="46488">MNKIYYYISLLALVLSVSPILAQIKVNVPLNSTERAVLQAYKDAKKYYEMASEYKKEIKKYRKQYEKDSVRFAKDICKKYNKCDQIEFDSLSKYENLLKDSVEINELARLSGKSKELDILQSYTDSLKSISEYQLDSLKPIIRDELARVAEEEAKEFIKKQEFSDQFSQLEQTLGSGEGLDFVQQQMTQVENLPQNAASQAQNIVKAPTQKVFANQQAALEQGQKTLAKAKRFHSDVQDIRDLPKNPLGNKSLKERLNYGGSLVINGRDQISIDAAPFVSYQIYPRWSSGISVVARFTVWTKDSYVPSEVSNNMIGGRVFTEYEVLKNLGGYAEYEQVHREMKIHGTDFTEKKWIPGVYIGAYKGFELTSKITIKTYFLYNLAYDEFGSPVSDRFNVRVSFQNNK</sequence>
<dbReference type="AlphaFoldDB" id="A0A848J1X1"/>
<protein>
    <submittedName>
        <fullName evidence="2">Uncharacterized protein</fullName>
    </submittedName>
</protein>
<dbReference type="EMBL" id="JABBNU010000008">
    <property type="protein sequence ID" value="NMM49495.1"/>
    <property type="molecule type" value="Genomic_DNA"/>
</dbReference>
<reference evidence="2 3" key="1">
    <citation type="submission" date="2020-04" db="EMBL/GenBank/DDBJ databases">
        <title>Flammeovirgaceae bacterium KN852 isolated from deep sea.</title>
        <authorList>
            <person name="Zhang D.-C."/>
        </authorList>
    </citation>
    <scope>NUCLEOTIDE SEQUENCE [LARGE SCALE GENOMIC DNA]</scope>
    <source>
        <strain evidence="2 3">KN852</strain>
    </source>
</reference>
<feature type="coiled-coil region" evidence="1">
    <location>
        <begin position="44"/>
        <end position="71"/>
    </location>
</feature>
<evidence type="ECO:0000313" key="2">
    <source>
        <dbReference type="EMBL" id="NMM49495.1"/>
    </source>
</evidence>
<keyword evidence="3" id="KW-1185">Reference proteome</keyword>
<evidence type="ECO:0000256" key="1">
    <source>
        <dbReference type="SAM" id="Coils"/>
    </source>
</evidence>
<gene>
    <name evidence="2" type="ORF">HH304_13890</name>
</gene>
<dbReference type="Proteomes" id="UP000559010">
    <property type="component" value="Unassembled WGS sequence"/>
</dbReference>
<dbReference type="RefSeq" id="WP_169682659.1">
    <property type="nucleotide sequence ID" value="NZ_JABBNU010000008.1"/>
</dbReference>
<keyword evidence="1" id="KW-0175">Coiled coil</keyword>
<evidence type="ECO:0000313" key="3">
    <source>
        <dbReference type="Proteomes" id="UP000559010"/>
    </source>
</evidence>
<comment type="caution">
    <text evidence="2">The sequence shown here is derived from an EMBL/GenBank/DDBJ whole genome shotgun (WGS) entry which is preliminary data.</text>
</comment>
<name>A0A848J1X1_9BACT</name>
<proteinExistence type="predicted"/>